<gene>
    <name evidence="5" type="ORF">ACFSKO_12045</name>
</gene>
<dbReference type="InterPro" id="IPR009057">
    <property type="entry name" value="Homeodomain-like_sf"/>
</dbReference>
<evidence type="ECO:0000259" key="4">
    <source>
        <dbReference type="PROSITE" id="PS01124"/>
    </source>
</evidence>
<evidence type="ECO:0000313" key="6">
    <source>
        <dbReference type="Proteomes" id="UP001597294"/>
    </source>
</evidence>
<dbReference type="Gene3D" id="1.10.10.60">
    <property type="entry name" value="Homeodomain-like"/>
    <property type="match status" value="1"/>
</dbReference>
<dbReference type="SMART" id="SM00342">
    <property type="entry name" value="HTH_ARAC"/>
    <property type="match status" value="1"/>
</dbReference>
<dbReference type="InterPro" id="IPR050204">
    <property type="entry name" value="AraC_XylS_family_regulators"/>
</dbReference>
<accession>A0ABW5BN99</accession>
<dbReference type="Pfam" id="PF12833">
    <property type="entry name" value="HTH_18"/>
    <property type="match status" value="1"/>
</dbReference>
<reference evidence="6" key="1">
    <citation type="journal article" date="2019" name="Int. J. Syst. Evol. Microbiol.">
        <title>The Global Catalogue of Microorganisms (GCM) 10K type strain sequencing project: providing services to taxonomists for standard genome sequencing and annotation.</title>
        <authorList>
            <consortium name="The Broad Institute Genomics Platform"/>
            <consortium name="The Broad Institute Genome Sequencing Center for Infectious Disease"/>
            <person name="Wu L."/>
            <person name="Ma J."/>
        </authorList>
    </citation>
    <scope>NUCLEOTIDE SEQUENCE [LARGE SCALE GENOMIC DNA]</scope>
    <source>
        <strain evidence="6">CGMCC 4.7192</strain>
    </source>
</reference>
<evidence type="ECO:0000313" key="5">
    <source>
        <dbReference type="EMBL" id="MFD2206354.1"/>
    </source>
</evidence>
<dbReference type="SUPFAM" id="SSF46689">
    <property type="entry name" value="Homeodomain-like"/>
    <property type="match status" value="2"/>
</dbReference>
<keyword evidence="6" id="KW-1185">Reference proteome</keyword>
<organism evidence="5 6">
    <name type="scientific">Kiloniella antarctica</name>
    <dbReference type="NCBI Taxonomy" id="1550907"/>
    <lineage>
        <taxon>Bacteria</taxon>
        <taxon>Pseudomonadati</taxon>
        <taxon>Pseudomonadota</taxon>
        <taxon>Alphaproteobacteria</taxon>
        <taxon>Rhodospirillales</taxon>
        <taxon>Kiloniellaceae</taxon>
        <taxon>Kiloniella</taxon>
    </lineage>
</organism>
<protein>
    <submittedName>
        <fullName evidence="5">AraC family transcriptional regulator</fullName>
    </submittedName>
</protein>
<evidence type="ECO:0000256" key="2">
    <source>
        <dbReference type="ARBA" id="ARBA00023125"/>
    </source>
</evidence>
<proteinExistence type="predicted"/>
<dbReference type="Proteomes" id="UP001597294">
    <property type="component" value="Unassembled WGS sequence"/>
</dbReference>
<keyword evidence="2" id="KW-0238">DNA-binding</keyword>
<comment type="caution">
    <text evidence="5">The sequence shown here is derived from an EMBL/GenBank/DDBJ whole genome shotgun (WGS) entry which is preliminary data.</text>
</comment>
<feature type="domain" description="HTH araC/xylS-type" evidence="4">
    <location>
        <begin position="156"/>
        <end position="254"/>
    </location>
</feature>
<keyword evidence="3" id="KW-0804">Transcription</keyword>
<dbReference type="PANTHER" id="PTHR46796:SF13">
    <property type="entry name" value="HTH-TYPE TRANSCRIPTIONAL ACTIVATOR RHAS"/>
    <property type="match status" value="1"/>
</dbReference>
<dbReference type="InterPro" id="IPR018060">
    <property type="entry name" value="HTH_AraC"/>
</dbReference>
<dbReference type="RefSeq" id="WP_380251851.1">
    <property type="nucleotide sequence ID" value="NZ_JBHUII010000004.1"/>
</dbReference>
<evidence type="ECO:0000256" key="3">
    <source>
        <dbReference type="ARBA" id="ARBA00023163"/>
    </source>
</evidence>
<dbReference type="PANTHER" id="PTHR46796">
    <property type="entry name" value="HTH-TYPE TRANSCRIPTIONAL ACTIVATOR RHAS-RELATED"/>
    <property type="match status" value="1"/>
</dbReference>
<dbReference type="EMBL" id="JBHUII010000004">
    <property type="protein sequence ID" value="MFD2206354.1"/>
    <property type="molecule type" value="Genomic_DNA"/>
</dbReference>
<evidence type="ECO:0000256" key="1">
    <source>
        <dbReference type="ARBA" id="ARBA00023015"/>
    </source>
</evidence>
<name>A0ABW5BN99_9PROT</name>
<dbReference type="PROSITE" id="PS01124">
    <property type="entry name" value="HTH_ARAC_FAMILY_2"/>
    <property type="match status" value="1"/>
</dbReference>
<keyword evidence="1" id="KW-0805">Transcription regulation</keyword>
<sequence>MASLIKCSMEAKIKSYDKDFKSHSHSTFHQLIIPHKGELELEAEQSSGIASIDQVAIITANDTHAFRGLHPNSFTVVDFDFTDASYMPELNSLWDHAHNQILFSLDEGLLNLSRFTALELEQHGLTSIGEQGIKLFLLALADKASVVGDQLPEKLQVALKFIKENHTRSLSSKDIAMTACLSVSHLHSLFQNFLGFSPQNFQTRLKLERARQLVLGSNLSLSHIAQEVGYSDQSSFNRAYRKLYDLAPGKERKIYQNHQ</sequence>